<protein>
    <submittedName>
        <fullName evidence="1">Class I SAM-dependent methyltransferase</fullName>
        <ecNumber evidence="1">2.1.1.-</ecNumber>
    </submittedName>
</protein>
<organism evidence="1">
    <name type="scientific">Candidatus Thiocaldithrix dubininis</name>
    <dbReference type="NCBI Taxonomy" id="3080823"/>
    <lineage>
        <taxon>Bacteria</taxon>
        <taxon>Pseudomonadati</taxon>
        <taxon>Pseudomonadota</taxon>
        <taxon>Gammaproteobacteria</taxon>
        <taxon>Thiotrichales</taxon>
        <taxon>Thiotrichaceae</taxon>
        <taxon>Candidatus Thiocaldithrix</taxon>
    </lineage>
</organism>
<evidence type="ECO:0000313" key="1">
    <source>
        <dbReference type="EMBL" id="WGZ91583.1"/>
    </source>
</evidence>
<reference evidence="1" key="1">
    <citation type="journal article" date="2023" name="Int. J. Mol. Sci.">
        <title>Metagenomics Revealed a New Genus 'Candidatus Thiocaldithrix dubininis' gen. nov., sp. nov. and a New Species 'Candidatus Thiothrix putei' sp. nov. in the Family Thiotrichaceae, Some Members of Which Have Traits of Both Na+- and H+-Motive Energetics.</title>
        <authorList>
            <person name="Ravin N.V."/>
            <person name="Muntyan M.S."/>
            <person name="Smolyakov D.D."/>
            <person name="Rudenko T.S."/>
            <person name="Beletsky A.V."/>
            <person name="Mardanov A.V."/>
            <person name="Grabovich M.Y."/>
        </authorList>
    </citation>
    <scope>NUCLEOTIDE SEQUENCE</scope>
    <source>
        <strain evidence="1">GKL-01</strain>
    </source>
</reference>
<gene>
    <name evidence="1" type="ORF">QJT80_03695</name>
</gene>
<reference evidence="1" key="2">
    <citation type="submission" date="2023-04" db="EMBL/GenBank/DDBJ databases">
        <authorList>
            <person name="Beletskiy A.V."/>
            <person name="Mardanov A.V."/>
            <person name="Ravin N.V."/>
        </authorList>
    </citation>
    <scope>NUCLEOTIDE SEQUENCE</scope>
    <source>
        <strain evidence="1">GKL-01</strain>
    </source>
</reference>
<dbReference type="SUPFAM" id="SSF53335">
    <property type="entry name" value="S-adenosyl-L-methionine-dependent methyltransferases"/>
    <property type="match status" value="1"/>
</dbReference>
<name>A0AA95H9G7_9GAMM</name>
<dbReference type="EC" id="2.1.1.-" evidence="1"/>
<proteinExistence type="predicted"/>
<dbReference type="EMBL" id="CP124755">
    <property type="protein sequence ID" value="WGZ91583.1"/>
    <property type="molecule type" value="Genomic_DNA"/>
</dbReference>
<dbReference type="GO" id="GO:0032259">
    <property type="term" value="P:methylation"/>
    <property type="evidence" value="ECO:0007669"/>
    <property type="project" value="UniProtKB-KW"/>
</dbReference>
<keyword evidence="1" id="KW-0489">Methyltransferase</keyword>
<dbReference type="CDD" id="cd02440">
    <property type="entry name" value="AdoMet_MTases"/>
    <property type="match status" value="1"/>
</dbReference>
<dbReference type="Gene3D" id="3.40.50.150">
    <property type="entry name" value="Vaccinia Virus protein VP39"/>
    <property type="match status" value="1"/>
</dbReference>
<dbReference type="InterPro" id="IPR029063">
    <property type="entry name" value="SAM-dependent_MTases_sf"/>
</dbReference>
<sequence length="318" mass="36511">MQCRICGNTDQPRTYIAKEMMLGLRDEHDYFECSHCGCLQIAEIPADLARYYPPATYYSYSATKNANLLKQALIKQRDQYAVMGNSLLGQALQAVSPNDKLASLRPLNLNLEMRILDIGCGAGHLLHALRDVGFENLLGLDPFNQTDLDYPNGLRIEKRDIFSETGLWDVIMFHHSLEHVPDQQAHLKQAFNLLKPNGQLLVRVPTVSSYTWQHYGVNWVQLDAPRHLYLHSIQSLHHLAEQCGFKVEQYVYDSNAFQFWGSEQYQQDIPLRDAKSYADNPSNSLFSEQDIKQFTQRSQQLNLEQQGDQVAFYLRKVA</sequence>
<dbReference type="Pfam" id="PF13489">
    <property type="entry name" value="Methyltransf_23"/>
    <property type="match status" value="1"/>
</dbReference>
<dbReference type="KEGG" id="tdu:QJT80_03695"/>
<accession>A0AA95H9G7</accession>
<dbReference type="PANTHER" id="PTHR43861">
    <property type="entry name" value="TRANS-ACONITATE 2-METHYLTRANSFERASE-RELATED"/>
    <property type="match status" value="1"/>
</dbReference>
<dbReference type="AlphaFoldDB" id="A0AA95H9G7"/>
<dbReference type="Proteomes" id="UP001300672">
    <property type="component" value="Chromosome"/>
</dbReference>
<keyword evidence="1" id="KW-0808">Transferase</keyword>
<dbReference type="GO" id="GO:0008168">
    <property type="term" value="F:methyltransferase activity"/>
    <property type="evidence" value="ECO:0007669"/>
    <property type="project" value="UniProtKB-KW"/>
</dbReference>